<dbReference type="Proteomes" id="UP000653305">
    <property type="component" value="Unassembled WGS sequence"/>
</dbReference>
<reference evidence="3" key="1">
    <citation type="submission" date="2020-07" db="EMBL/GenBank/DDBJ databases">
        <title>Ethylene signaling mediates host invasion by parasitic plants.</title>
        <authorList>
            <person name="Yoshida S."/>
        </authorList>
    </citation>
    <scope>NUCLEOTIDE SEQUENCE</scope>
    <source>
        <strain evidence="3">Okayama</strain>
    </source>
</reference>
<dbReference type="InterPro" id="IPR021410">
    <property type="entry name" value="FAF"/>
</dbReference>
<evidence type="ECO:0000256" key="1">
    <source>
        <dbReference type="ARBA" id="ARBA00008690"/>
    </source>
</evidence>
<keyword evidence="4" id="KW-1185">Reference proteome</keyword>
<comment type="caution">
    <text evidence="3">The sequence shown here is derived from an EMBL/GenBank/DDBJ whole genome shotgun (WGS) entry which is preliminary data.</text>
</comment>
<dbReference type="InterPro" id="IPR046431">
    <property type="entry name" value="FAF_dom"/>
</dbReference>
<name>A0A830BDI1_9LAMI</name>
<dbReference type="PANTHER" id="PTHR33155:SF8">
    <property type="entry name" value="PROTEIN FANTASTIC FOUR 1"/>
    <property type="match status" value="1"/>
</dbReference>
<feature type="domain" description="FAF" evidence="2">
    <location>
        <begin position="45"/>
        <end position="97"/>
    </location>
</feature>
<dbReference type="OrthoDB" id="1916983at2759"/>
<evidence type="ECO:0000313" key="4">
    <source>
        <dbReference type="Proteomes" id="UP000653305"/>
    </source>
</evidence>
<sequence length="157" mass="17301">MCTESLGCETGSSFYSSFDEIPNPVSRNPSCPRNKPAKKICKKINFPPPLKSISGGKGLKMQSCREGGRLVIKASAFSSPGSCFKAERENGRLRLCLVKEKDEVENIDEAERDCVESEKEDDYNGHLWGGEWSSSRCNEDESGSKRIPSLPFCVAIS</sequence>
<evidence type="ECO:0000259" key="2">
    <source>
        <dbReference type="Pfam" id="PF11250"/>
    </source>
</evidence>
<dbReference type="Pfam" id="PF11250">
    <property type="entry name" value="FAF"/>
    <property type="match status" value="1"/>
</dbReference>
<comment type="similarity">
    <text evidence="1">Belongs to the fantastic four family.</text>
</comment>
<proteinExistence type="inferred from homology"/>
<gene>
    <name evidence="3" type="ORF">PHJA_000343800</name>
</gene>
<accession>A0A830BDI1</accession>
<organism evidence="3 4">
    <name type="scientific">Phtheirospermum japonicum</name>
    <dbReference type="NCBI Taxonomy" id="374723"/>
    <lineage>
        <taxon>Eukaryota</taxon>
        <taxon>Viridiplantae</taxon>
        <taxon>Streptophyta</taxon>
        <taxon>Embryophyta</taxon>
        <taxon>Tracheophyta</taxon>
        <taxon>Spermatophyta</taxon>
        <taxon>Magnoliopsida</taxon>
        <taxon>eudicotyledons</taxon>
        <taxon>Gunneridae</taxon>
        <taxon>Pentapetalae</taxon>
        <taxon>asterids</taxon>
        <taxon>lamiids</taxon>
        <taxon>Lamiales</taxon>
        <taxon>Orobanchaceae</taxon>
        <taxon>Orobanchaceae incertae sedis</taxon>
        <taxon>Phtheirospermum</taxon>
    </lineage>
</organism>
<dbReference type="PANTHER" id="PTHR33155">
    <property type="entry name" value="FANTASTIC FOUR-LIKE PROTEIN (DUF3049)"/>
    <property type="match status" value="1"/>
</dbReference>
<dbReference type="AlphaFoldDB" id="A0A830BDI1"/>
<evidence type="ECO:0000313" key="3">
    <source>
        <dbReference type="EMBL" id="GFP82005.1"/>
    </source>
</evidence>
<protein>
    <submittedName>
        <fullName evidence="3">Protein fantastic four 1</fullName>
    </submittedName>
</protein>
<dbReference type="EMBL" id="BMAC01000036">
    <property type="protein sequence ID" value="GFP82005.1"/>
    <property type="molecule type" value="Genomic_DNA"/>
</dbReference>